<name>A0A542SZF0_9ACTN</name>
<comment type="caution">
    <text evidence="2">The sequence shown here is derived from an EMBL/GenBank/DDBJ whole genome shotgun (WGS) entry which is preliminary data.</text>
</comment>
<protein>
    <submittedName>
        <fullName evidence="2">Uncharacterized protein</fullName>
    </submittedName>
</protein>
<evidence type="ECO:0000256" key="1">
    <source>
        <dbReference type="SAM" id="MobiDB-lite"/>
    </source>
</evidence>
<dbReference type="EMBL" id="VFNX01000003">
    <property type="protein sequence ID" value="TQK79996.1"/>
    <property type="molecule type" value="Genomic_DNA"/>
</dbReference>
<gene>
    <name evidence="2" type="ORF">FB563_7159</name>
</gene>
<reference evidence="2 3" key="1">
    <citation type="submission" date="2019-06" db="EMBL/GenBank/DDBJ databases">
        <title>Sequencing the genomes of 1000 actinobacteria strains.</title>
        <authorList>
            <person name="Klenk H.-P."/>
        </authorList>
    </citation>
    <scope>NUCLEOTIDE SEQUENCE [LARGE SCALE GENOMIC DNA]</scope>
    <source>
        <strain evidence="2 3">DSM 41929</strain>
    </source>
</reference>
<evidence type="ECO:0000313" key="3">
    <source>
        <dbReference type="Proteomes" id="UP000318103"/>
    </source>
</evidence>
<evidence type="ECO:0000313" key="2">
    <source>
        <dbReference type="EMBL" id="TQK79996.1"/>
    </source>
</evidence>
<feature type="compositionally biased region" description="Gly residues" evidence="1">
    <location>
        <begin position="18"/>
        <end position="27"/>
    </location>
</feature>
<dbReference type="Proteomes" id="UP000318103">
    <property type="component" value="Unassembled WGS sequence"/>
</dbReference>
<proteinExistence type="predicted"/>
<sequence>MVSRCAPLNAENDLRSLGGLGAVGPGGPTTPPGRPGVAATARALGPGGSSLLWRGPPTSSPVLVDEGRLRLSFDGGIPPERADAVQGLSVRRAPSPRPSAPARRSSFRIGRNTSAARLRTSLCPGTAMTSRCRSFPSTRSETCSVPEHLPGLQTAAKRVTGAGRLSLLPAHGDGGYEVRGCRHRRCRRGPAPVARRRTGAGRTAAQALRGLLDAEARPRTSFSMPRPWWTTTTMWRCWSSDATKSEVARPVGQSSA</sequence>
<dbReference type="AlphaFoldDB" id="A0A542SZF0"/>
<feature type="region of interest" description="Disordered" evidence="1">
    <location>
        <begin position="18"/>
        <end position="43"/>
    </location>
</feature>
<accession>A0A542SZF0</accession>
<organism evidence="2 3">
    <name type="scientific">Streptomyces puniciscabiei</name>
    <dbReference type="NCBI Taxonomy" id="164348"/>
    <lineage>
        <taxon>Bacteria</taxon>
        <taxon>Bacillati</taxon>
        <taxon>Actinomycetota</taxon>
        <taxon>Actinomycetes</taxon>
        <taxon>Kitasatosporales</taxon>
        <taxon>Streptomycetaceae</taxon>
        <taxon>Streptomyces</taxon>
    </lineage>
</organism>
<keyword evidence="3" id="KW-1185">Reference proteome</keyword>